<proteinExistence type="predicted"/>
<dbReference type="EMBL" id="UINC01168393">
    <property type="protein sequence ID" value="SVD71404.1"/>
    <property type="molecule type" value="Genomic_DNA"/>
</dbReference>
<name>A0A382XKP3_9ZZZZ</name>
<gene>
    <name evidence="1" type="ORF">METZ01_LOCUS424258</name>
</gene>
<protein>
    <submittedName>
        <fullName evidence="1">Uncharacterized protein</fullName>
    </submittedName>
</protein>
<accession>A0A382XKP3</accession>
<reference evidence="1" key="1">
    <citation type="submission" date="2018-05" db="EMBL/GenBank/DDBJ databases">
        <authorList>
            <person name="Lanie J.A."/>
            <person name="Ng W.-L."/>
            <person name="Kazmierczak K.M."/>
            <person name="Andrzejewski T.M."/>
            <person name="Davidsen T.M."/>
            <person name="Wayne K.J."/>
            <person name="Tettelin H."/>
            <person name="Glass J.I."/>
            <person name="Rusch D."/>
            <person name="Podicherti R."/>
            <person name="Tsui H.-C.T."/>
            <person name="Winkler M.E."/>
        </authorList>
    </citation>
    <scope>NUCLEOTIDE SEQUENCE</scope>
</reference>
<sequence length="47" mass="5261">MAKLMISFVIFGCGTFNTNSDSTNVASNQTFMSVKEKCKIDSNCFWN</sequence>
<evidence type="ECO:0000313" key="1">
    <source>
        <dbReference type="EMBL" id="SVD71404.1"/>
    </source>
</evidence>
<organism evidence="1">
    <name type="scientific">marine metagenome</name>
    <dbReference type="NCBI Taxonomy" id="408172"/>
    <lineage>
        <taxon>unclassified sequences</taxon>
        <taxon>metagenomes</taxon>
        <taxon>ecological metagenomes</taxon>
    </lineage>
</organism>
<dbReference type="AlphaFoldDB" id="A0A382XKP3"/>